<name>A0A1I3D0Y8_9LACT</name>
<proteinExistence type="inferred from homology"/>
<evidence type="ECO:0000256" key="1">
    <source>
        <dbReference type="ARBA" id="ARBA00007661"/>
    </source>
</evidence>
<dbReference type="InterPro" id="IPR002202">
    <property type="entry name" value="HMG_CoA_Rdtase"/>
</dbReference>
<organism evidence="4 5">
    <name type="scientific">Pisciglobus halotolerans</name>
    <dbReference type="NCBI Taxonomy" id="745365"/>
    <lineage>
        <taxon>Bacteria</taxon>
        <taxon>Bacillati</taxon>
        <taxon>Bacillota</taxon>
        <taxon>Bacilli</taxon>
        <taxon>Lactobacillales</taxon>
        <taxon>Carnobacteriaceae</taxon>
    </lineage>
</organism>
<dbReference type="NCBIfam" id="TIGR00532">
    <property type="entry name" value="HMG_CoA_R_NAD"/>
    <property type="match status" value="1"/>
</dbReference>
<dbReference type="InterPro" id="IPR004553">
    <property type="entry name" value="HMG_CoA_Rdtase_bac-typ"/>
</dbReference>
<evidence type="ECO:0000256" key="3">
    <source>
        <dbReference type="RuleBase" id="RU361219"/>
    </source>
</evidence>
<evidence type="ECO:0000313" key="5">
    <source>
        <dbReference type="Proteomes" id="UP000198668"/>
    </source>
</evidence>
<keyword evidence="3" id="KW-0520">NAD</keyword>
<keyword evidence="5" id="KW-1185">Reference proteome</keyword>
<dbReference type="InterPro" id="IPR023074">
    <property type="entry name" value="HMG_CoA_Rdtase_cat_sf"/>
</dbReference>
<dbReference type="AlphaFoldDB" id="A0A1I3D0Y8"/>
<dbReference type="PROSITE" id="PS01192">
    <property type="entry name" value="HMG_COA_REDUCTASE_3"/>
    <property type="match status" value="1"/>
</dbReference>
<dbReference type="InterPro" id="IPR023076">
    <property type="entry name" value="HMG_CoA_Rdtase_CS"/>
</dbReference>
<dbReference type="PROSITE" id="PS50065">
    <property type="entry name" value="HMG_COA_REDUCTASE_4"/>
    <property type="match status" value="1"/>
</dbReference>
<accession>A0A1I3D0Y8</accession>
<dbReference type="PANTHER" id="PTHR10572:SF24">
    <property type="entry name" value="3-HYDROXY-3-METHYLGLUTARYL-COENZYME A REDUCTASE"/>
    <property type="match status" value="1"/>
</dbReference>
<dbReference type="Gene3D" id="3.90.770.10">
    <property type="entry name" value="3-hydroxy-3-methylglutaryl-coenzyme A Reductase, Chain A, domain 2"/>
    <property type="match status" value="2"/>
</dbReference>
<dbReference type="CDD" id="cd00644">
    <property type="entry name" value="HMG-CoA_reductase_classII"/>
    <property type="match status" value="1"/>
</dbReference>
<comment type="pathway">
    <text evidence="3">Metabolic intermediate metabolism; (R)-mevalonate degradation; (S)-3-hydroxy-3-methylglutaryl-CoA from (R)-mevalonate: step 1/1.</text>
</comment>
<dbReference type="Pfam" id="PF00368">
    <property type="entry name" value="HMG-CoA_red"/>
    <property type="match status" value="1"/>
</dbReference>
<dbReference type="InterPro" id="IPR009023">
    <property type="entry name" value="HMG_CoA_Rdtase_NAD(P)-bd_sf"/>
</dbReference>
<keyword evidence="2 3" id="KW-0560">Oxidoreductase</keyword>
<protein>
    <recommendedName>
        <fullName evidence="3">3-hydroxy-3-methylglutaryl coenzyme A reductase</fullName>
        <shortName evidence="3">HMG-CoA reductase</shortName>
        <ecNumber evidence="3">1.1.1.88</ecNumber>
    </recommendedName>
</protein>
<comment type="catalytic activity">
    <reaction evidence="3">
        <text>(R)-mevalonate + 2 NAD(+) + CoA = (3S)-3-hydroxy-3-methylglutaryl-CoA + 2 NADH + 2 H(+)</text>
        <dbReference type="Rhea" id="RHEA:14833"/>
        <dbReference type="ChEBI" id="CHEBI:15378"/>
        <dbReference type="ChEBI" id="CHEBI:36464"/>
        <dbReference type="ChEBI" id="CHEBI:43074"/>
        <dbReference type="ChEBI" id="CHEBI:57287"/>
        <dbReference type="ChEBI" id="CHEBI:57540"/>
        <dbReference type="ChEBI" id="CHEBI:57945"/>
        <dbReference type="EC" id="1.1.1.88"/>
    </reaction>
</comment>
<reference evidence="4 5" key="1">
    <citation type="submission" date="2016-10" db="EMBL/GenBank/DDBJ databases">
        <authorList>
            <person name="de Groot N.N."/>
        </authorList>
    </citation>
    <scope>NUCLEOTIDE SEQUENCE [LARGE SCALE GENOMIC DNA]</scope>
    <source>
        <strain evidence="4 5">DSM 27630</strain>
    </source>
</reference>
<dbReference type="GO" id="GO:0140643">
    <property type="term" value="F:hydroxymethylglutaryl-CoA reductase (NADH) activity"/>
    <property type="evidence" value="ECO:0007669"/>
    <property type="project" value="UniProtKB-EC"/>
</dbReference>
<evidence type="ECO:0000313" key="4">
    <source>
        <dbReference type="EMBL" id="SFH80296.1"/>
    </source>
</evidence>
<dbReference type="Gene3D" id="1.10.8.660">
    <property type="match status" value="1"/>
</dbReference>
<dbReference type="RefSeq" id="WP_092092947.1">
    <property type="nucleotide sequence ID" value="NZ_FOQE01000026.1"/>
</dbReference>
<dbReference type="PANTHER" id="PTHR10572">
    <property type="entry name" value="3-HYDROXY-3-METHYLGLUTARYL-COENZYME A REDUCTASE"/>
    <property type="match status" value="1"/>
</dbReference>
<dbReference type="EMBL" id="FOQE01000026">
    <property type="protein sequence ID" value="SFH80296.1"/>
    <property type="molecule type" value="Genomic_DNA"/>
</dbReference>
<dbReference type="SUPFAM" id="SSF56542">
    <property type="entry name" value="Substrate-binding domain of HMG-CoA reductase"/>
    <property type="match status" value="1"/>
</dbReference>
<dbReference type="SUPFAM" id="SSF55035">
    <property type="entry name" value="NAD-binding domain of HMG-CoA reductase"/>
    <property type="match status" value="1"/>
</dbReference>
<dbReference type="OrthoDB" id="9764892at2"/>
<sequence length="433" mass="46221">MDTSYLKQFYKKTRNEKIQALQQAGVISAADAQMLKEGLSLPDEAAENMIENQLAKYELPYGVAPGFLIDGKEYVVPMAMEEPSVIAAASAAAKVIGAAGGFHTTISKRRMIGQIALKDLPDLAAAEKMVLANKAAILQLANRAHPSIVKRGGGAKALEVRLLPADATIDSPDFLVVQLQIETLEAMGANIVNTMMEGIRDELEELTGGTVLMGILSNYAIECLATATCRIPAHLLKRGQFSGADVRDRLIEAFQFAYVDPYRAVTHNKGIMNGIDAVVLASGNDWRAIEAGAHAYAAKDGQYRSLATWSKADNGDLLGELTLPLPVGTVGGSIGIHPAAQFTKRLLNYVSAQELEAVIVSVGLAQNFSALKALVTEGIQKGHMGLHARSLAINVGAQGKEIDQVTQQLKKAKNMNTATAEQLLAAIRQSAQH</sequence>
<evidence type="ECO:0000256" key="2">
    <source>
        <dbReference type="ARBA" id="ARBA00023002"/>
    </source>
</evidence>
<gene>
    <name evidence="4" type="ORF">SAMN04489868_12626</name>
</gene>
<dbReference type="GO" id="GO:0015936">
    <property type="term" value="P:coenzyme A metabolic process"/>
    <property type="evidence" value="ECO:0007669"/>
    <property type="project" value="InterPro"/>
</dbReference>
<comment type="similarity">
    <text evidence="1 3">Belongs to the HMG-CoA reductase family.</text>
</comment>
<dbReference type="Proteomes" id="UP000198668">
    <property type="component" value="Unassembled WGS sequence"/>
</dbReference>
<dbReference type="EC" id="1.1.1.88" evidence="3"/>
<dbReference type="UniPathway" id="UPA00257">
    <property type="reaction ID" value="UER00367"/>
</dbReference>
<dbReference type="GO" id="GO:0004420">
    <property type="term" value="F:hydroxymethylglutaryl-CoA reductase (NADPH) activity"/>
    <property type="evidence" value="ECO:0007669"/>
    <property type="project" value="InterPro"/>
</dbReference>
<dbReference type="InterPro" id="IPR009029">
    <property type="entry name" value="HMG_CoA_Rdtase_sub-bd_dom_sf"/>
</dbReference>